<name>A0ABV9XH81_9ACTN</name>
<organism evidence="5 6">
    <name type="scientific">Streptomyces coeruleoprunus</name>
    <dbReference type="NCBI Taxonomy" id="285563"/>
    <lineage>
        <taxon>Bacteria</taxon>
        <taxon>Bacillati</taxon>
        <taxon>Actinomycetota</taxon>
        <taxon>Actinomycetes</taxon>
        <taxon>Kitasatosporales</taxon>
        <taxon>Streptomycetaceae</taxon>
        <taxon>Streptomyces</taxon>
    </lineage>
</organism>
<dbReference type="Gene3D" id="3.40.50.150">
    <property type="entry name" value="Vaccinia Virus protein VP39"/>
    <property type="match status" value="1"/>
</dbReference>
<dbReference type="GO" id="GO:0008168">
    <property type="term" value="F:methyltransferase activity"/>
    <property type="evidence" value="ECO:0007669"/>
    <property type="project" value="UniProtKB-KW"/>
</dbReference>
<feature type="domain" description="Methyltransferase type 11" evidence="4">
    <location>
        <begin position="51"/>
        <end position="139"/>
    </location>
</feature>
<comment type="similarity">
    <text evidence="1">Belongs to the methyltransferase superfamily.</text>
</comment>
<dbReference type="PANTHER" id="PTHR44942">
    <property type="entry name" value="METHYLTRANSF_11 DOMAIN-CONTAINING PROTEIN"/>
    <property type="match status" value="1"/>
</dbReference>
<dbReference type="Pfam" id="PF08241">
    <property type="entry name" value="Methyltransf_11"/>
    <property type="match status" value="1"/>
</dbReference>
<gene>
    <name evidence="5" type="ORF">ACFPM3_18390</name>
</gene>
<dbReference type="GO" id="GO:0032259">
    <property type="term" value="P:methylation"/>
    <property type="evidence" value="ECO:0007669"/>
    <property type="project" value="UniProtKB-KW"/>
</dbReference>
<keyword evidence="2 5" id="KW-0489">Methyltransferase</keyword>
<dbReference type="EMBL" id="JBHSJD010000014">
    <property type="protein sequence ID" value="MFC5024098.1"/>
    <property type="molecule type" value="Genomic_DNA"/>
</dbReference>
<dbReference type="EC" id="2.1.1.-" evidence="5"/>
<evidence type="ECO:0000313" key="5">
    <source>
        <dbReference type="EMBL" id="MFC5024098.1"/>
    </source>
</evidence>
<evidence type="ECO:0000256" key="1">
    <source>
        <dbReference type="ARBA" id="ARBA00008361"/>
    </source>
</evidence>
<comment type="caution">
    <text evidence="5">The sequence shown here is derived from an EMBL/GenBank/DDBJ whole genome shotgun (WGS) entry which is preliminary data.</text>
</comment>
<accession>A0ABV9XH81</accession>
<proteinExistence type="inferred from homology"/>
<dbReference type="PANTHER" id="PTHR44942:SF4">
    <property type="entry name" value="METHYLTRANSFERASE TYPE 11 DOMAIN-CONTAINING PROTEIN"/>
    <property type="match status" value="1"/>
</dbReference>
<evidence type="ECO:0000256" key="3">
    <source>
        <dbReference type="ARBA" id="ARBA00022679"/>
    </source>
</evidence>
<sequence length="257" mass="28169">MTPDLPVHERARAFDRAARAYAAHRPRYPSAVFDTVEEFSGQPLAGARVADVGTGTGIAARELQERGARVVGVEPGAGMAAQFRRELPGVPLVRGDGNRLPLADGSLDLVTYAQSWHWTDPAHAVPSALRALRPGGALALWWTDPDPSVPWVAEQHARIEERLGPGCYISNVDTPAGLAWKTRTLRWSRRVTIDVHLAKLATHSAFIVLGEPGTSTFFEAERKHLDRHFPDGELDEPYVITVAVAVRPTRYDSHPAR</sequence>
<keyword evidence="6" id="KW-1185">Reference proteome</keyword>
<dbReference type="Proteomes" id="UP001595829">
    <property type="component" value="Unassembled WGS sequence"/>
</dbReference>
<dbReference type="InterPro" id="IPR013216">
    <property type="entry name" value="Methyltransf_11"/>
</dbReference>
<dbReference type="RefSeq" id="WP_345686065.1">
    <property type="nucleotide sequence ID" value="NZ_BAABIT010000001.1"/>
</dbReference>
<keyword evidence="3 5" id="KW-0808">Transferase</keyword>
<dbReference type="CDD" id="cd02440">
    <property type="entry name" value="AdoMet_MTases"/>
    <property type="match status" value="1"/>
</dbReference>
<reference evidence="6" key="1">
    <citation type="journal article" date="2019" name="Int. J. Syst. Evol. Microbiol.">
        <title>The Global Catalogue of Microorganisms (GCM) 10K type strain sequencing project: providing services to taxonomists for standard genome sequencing and annotation.</title>
        <authorList>
            <consortium name="The Broad Institute Genomics Platform"/>
            <consortium name="The Broad Institute Genome Sequencing Center for Infectious Disease"/>
            <person name="Wu L."/>
            <person name="Ma J."/>
        </authorList>
    </citation>
    <scope>NUCLEOTIDE SEQUENCE [LARGE SCALE GENOMIC DNA]</scope>
    <source>
        <strain evidence="6">CGMCC 4.1648</strain>
    </source>
</reference>
<dbReference type="InterPro" id="IPR029063">
    <property type="entry name" value="SAM-dependent_MTases_sf"/>
</dbReference>
<evidence type="ECO:0000259" key="4">
    <source>
        <dbReference type="Pfam" id="PF08241"/>
    </source>
</evidence>
<dbReference type="SUPFAM" id="SSF53335">
    <property type="entry name" value="S-adenosyl-L-methionine-dependent methyltransferases"/>
    <property type="match status" value="1"/>
</dbReference>
<dbReference type="InterPro" id="IPR051052">
    <property type="entry name" value="Diverse_substrate_MTase"/>
</dbReference>
<evidence type="ECO:0000313" key="6">
    <source>
        <dbReference type="Proteomes" id="UP001595829"/>
    </source>
</evidence>
<evidence type="ECO:0000256" key="2">
    <source>
        <dbReference type="ARBA" id="ARBA00022603"/>
    </source>
</evidence>
<protein>
    <submittedName>
        <fullName evidence="5">Class I SAM-dependent methyltransferase</fullName>
        <ecNumber evidence="5">2.1.1.-</ecNumber>
    </submittedName>
</protein>